<name>A0A4R3MP39_9FIRM</name>
<evidence type="ECO:0000313" key="2">
    <source>
        <dbReference type="Proteomes" id="UP000294902"/>
    </source>
</evidence>
<organism evidence="1 2">
    <name type="scientific">Natranaerovirga pectinivora</name>
    <dbReference type="NCBI Taxonomy" id="682400"/>
    <lineage>
        <taxon>Bacteria</taxon>
        <taxon>Bacillati</taxon>
        <taxon>Bacillota</taxon>
        <taxon>Clostridia</taxon>
        <taxon>Lachnospirales</taxon>
        <taxon>Natranaerovirgaceae</taxon>
        <taxon>Natranaerovirga</taxon>
    </lineage>
</organism>
<comment type="caution">
    <text evidence="1">The sequence shown here is derived from an EMBL/GenBank/DDBJ whole genome shotgun (WGS) entry which is preliminary data.</text>
</comment>
<reference evidence="1 2" key="1">
    <citation type="submission" date="2019-03" db="EMBL/GenBank/DDBJ databases">
        <title>Genomic Encyclopedia of Type Strains, Phase IV (KMG-IV): sequencing the most valuable type-strain genomes for metagenomic binning, comparative biology and taxonomic classification.</title>
        <authorList>
            <person name="Goeker M."/>
        </authorList>
    </citation>
    <scope>NUCLEOTIDE SEQUENCE [LARGE SCALE GENOMIC DNA]</scope>
    <source>
        <strain evidence="1 2">DSM 24629</strain>
    </source>
</reference>
<dbReference type="RefSeq" id="WP_165878525.1">
    <property type="nucleotide sequence ID" value="NZ_SMAL01000005.1"/>
</dbReference>
<sequence>MGHGWKNVSDTEISRKPCSCGKGFIVVYEIEQECDYPPFERTSTHTKYECPDKCYIRK</sequence>
<gene>
    <name evidence="1" type="ORF">EDC18_10565</name>
</gene>
<dbReference type="EMBL" id="SMAL01000005">
    <property type="protein sequence ID" value="TCT14584.1"/>
    <property type="molecule type" value="Genomic_DNA"/>
</dbReference>
<accession>A0A4R3MP39</accession>
<evidence type="ECO:0000313" key="1">
    <source>
        <dbReference type="EMBL" id="TCT14584.1"/>
    </source>
</evidence>
<proteinExistence type="predicted"/>
<keyword evidence="2" id="KW-1185">Reference proteome</keyword>
<dbReference type="AlphaFoldDB" id="A0A4R3MP39"/>
<dbReference type="Proteomes" id="UP000294902">
    <property type="component" value="Unassembled WGS sequence"/>
</dbReference>
<protein>
    <submittedName>
        <fullName evidence="1">Uncharacterized protein</fullName>
    </submittedName>
</protein>